<feature type="transmembrane region" description="Helical" evidence="9">
    <location>
        <begin position="143"/>
        <end position="163"/>
    </location>
</feature>
<evidence type="ECO:0000256" key="6">
    <source>
        <dbReference type="ARBA" id="ARBA00023136"/>
    </source>
</evidence>
<organism evidence="10 11">
    <name type="scientific">Arthrobacter horti</name>
    <dbReference type="NCBI Taxonomy" id="3068273"/>
    <lineage>
        <taxon>Bacteria</taxon>
        <taxon>Bacillati</taxon>
        <taxon>Actinomycetota</taxon>
        <taxon>Actinomycetes</taxon>
        <taxon>Micrococcales</taxon>
        <taxon>Micrococcaceae</taxon>
        <taxon>Arthrobacter</taxon>
    </lineage>
</organism>
<reference evidence="10 11" key="1">
    <citation type="submission" date="2023-08" db="EMBL/GenBank/DDBJ databases">
        <title>Arthrobacter horti sp. nov., isolated from forest soil.</title>
        <authorList>
            <person name="Park M."/>
        </authorList>
    </citation>
    <scope>NUCLEOTIDE SEQUENCE [LARGE SCALE GENOMIC DNA]</scope>
    <source>
        <strain evidence="10 11">YJM1</strain>
    </source>
</reference>
<keyword evidence="3" id="KW-0808">Transferase</keyword>
<protein>
    <recommendedName>
        <fullName evidence="12">DUF2029 domain-containing protein</fullName>
    </recommendedName>
</protein>
<feature type="transmembrane region" description="Helical" evidence="9">
    <location>
        <begin position="413"/>
        <end position="431"/>
    </location>
</feature>
<feature type="transmembrane region" description="Helical" evidence="9">
    <location>
        <begin position="215"/>
        <end position="239"/>
    </location>
</feature>
<keyword evidence="11" id="KW-1185">Reference proteome</keyword>
<feature type="region of interest" description="Disordered" evidence="8">
    <location>
        <begin position="470"/>
        <end position="495"/>
    </location>
</feature>
<name>A0ABT9IMM7_9MICC</name>
<evidence type="ECO:0008006" key="12">
    <source>
        <dbReference type="Google" id="ProtNLM"/>
    </source>
</evidence>
<feature type="transmembrane region" description="Helical" evidence="9">
    <location>
        <begin position="114"/>
        <end position="131"/>
    </location>
</feature>
<proteinExistence type="inferred from homology"/>
<dbReference type="InterPro" id="IPR018584">
    <property type="entry name" value="GT87"/>
</dbReference>
<feature type="transmembrane region" description="Helical" evidence="9">
    <location>
        <begin position="53"/>
        <end position="71"/>
    </location>
</feature>
<dbReference type="EMBL" id="JAVALS010000003">
    <property type="protein sequence ID" value="MDP5226854.1"/>
    <property type="molecule type" value="Genomic_DNA"/>
</dbReference>
<evidence type="ECO:0000256" key="9">
    <source>
        <dbReference type="SAM" id="Phobius"/>
    </source>
</evidence>
<sequence>MEEQHRHKTRARLVVPTRSDALLSRWTELVGGRLGFRTAPGVVTPGFFTVDRVLILLTVVAALIAMAATSYCRLNGWDAAAAYYATCSSGIPTALSGAAFAHGSLPLFTPGAPFGHPVLLSLVAALTSWAVPGAVPAQRALSYFDLNAVLIVALWMGTVILVARLARRRAWDAAMVALAPGIITSAFLGWDLWAVFAVTVAMLCFARHRPAWAGIWIGLGAGFALYPLLLPVALLLLAVRSGRFRELLFTLTATVVTLLAVNAPVAVVNPGAFRAVVGSVIPGGAGASSIWEAWNLIAARLGHPVLGTTQVTVGTLAAFLALLLVIAGVTLTAPRRPRLAQVLFLLVMAAVLCAPGYPPQAVLWLVPLVALARPVWRDFLLWQAAEILRWAAQSMHLAAVTGGAGPQHTIDDPYYACAILLHLGVGLYLMVRVVGDMLSPDGDIVRAGGADDPQGGVFDGGPDRAFVLRARRAPSSRTAGTARRSGHRHGPAARP</sequence>
<feature type="transmembrane region" description="Helical" evidence="9">
    <location>
        <begin position="83"/>
        <end position="102"/>
    </location>
</feature>
<keyword evidence="4 9" id="KW-0812">Transmembrane</keyword>
<dbReference type="Proteomes" id="UP001232725">
    <property type="component" value="Unassembled WGS sequence"/>
</dbReference>
<evidence type="ECO:0000256" key="1">
    <source>
        <dbReference type="ARBA" id="ARBA00004651"/>
    </source>
</evidence>
<evidence type="ECO:0000256" key="3">
    <source>
        <dbReference type="ARBA" id="ARBA00022679"/>
    </source>
</evidence>
<keyword evidence="6 9" id="KW-0472">Membrane</keyword>
<evidence type="ECO:0000313" key="10">
    <source>
        <dbReference type="EMBL" id="MDP5226854.1"/>
    </source>
</evidence>
<evidence type="ECO:0000313" key="11">
    <source>
        <dbReference type="Proteomes" id="UP001232725"/>
    </source>
</evidence>
<feature type="transmembrane region" description="Helical" evidence="9">
    <location>
        <begin position="175"/>
        <end position="203"/>
    </location>
</feature>
<keyword evidence="2" id="KW-1003">Cell membrane</keyword>
<feature type="transmembrane region" description="Helical" evidence="9">
    <location>
        <begin position="339"/>
        <end position="357"/>
    </location>
</feature>
<evidence type="ECO:0000256" key="4">
    <source>
        <dbReference type="ARBA" id="ARBA00022692"/>
    </source>
</evidence>
<dbReference type="Pfam" id="PF09594">
    <property type="entry name" value="GT87"/>
    <property type="match status" value="1"/>
</dbReference>
<feature type="compositionally biased region" description="Basic residues" evidence="8">
    <location>
        <begin position="484"/>
        <end position="495"/>
    </location>
</feature>
<evidence type="ECO:0000256" key="8">
    <source>
        <dbReference type="SAM" id="MobiDB-lite"/>
    </source>
</evidence>
<feature type="transmembrane region" description="Helical" evidence="9">
    <location>
        <begin position="246"/>
        <end position="267"/>
    </location>
</feature>
<comment type="subcellular location">
    <subcellularLocation>
        <location evidence="1">Cell membrane</location>
        <topology evidence="1">Multi-pass membrane protein</topology>
    </subcellularLocation>
</comment>
<evidence type="ECO:0000256" key="2">
    <source>
        <dbReference type="ARBA" id="ARBA00022475"/>
    </source>
</evidence>
<gene>
    <name evidence="10" type="ORF">Q9R02_06785</name>
</gene>
<comment type="caution">
    <text evidence="10">The sequence shown here is derived from an EMBL/GenBank/DDBJ whole genome shotgun (WGS) entry which is preliminary data.</text>
</comment>
<comment type="similarity">
    <text evidence="7">Belongs to the glycosyltransferase 87 family.</text>
</comment>
<evidence type="ECO:0000256" key="5">
    <source>
        <dbReference type="ARBA" id="ARBA00022989"/>
    </source>
</evidence>
<feature type="transmembrane region" description="Helical" evidence="9">
    <location>
        <begin position="311"/>
        <end position="332"/>
    </location>
</feature>
<accession>A0ABT9IMM7</accession>
<keyword evidence="5 9" id="KW-1133">Transmembrane helix</keyword>
<evidence type="ECO:0000256" key="7">
    <source>
        <dbReference type="ARBA" id="ARBA00024033"/>
    </source>
</evidence>